<gene>
    <name evidence="1" type="ORF">DSO57_1017502</name>
</gene>
<reference evidence="1" key="1">
    <citation type="submission" date="2022-04" db="EMBL/GenBank/DDBJ databases">
        <title>Genome of the entomopathogenic fungus Entomophthora muscae.</title>
        <authorList>
            <person name="Elya C."/>
            <person name="Lovett B.R."/>
            <person name="Lee E."/>
            <person name="Macias A.M."/>
            <person name="Hajek A.E."/>
            <person name="De Bivort B.L."/>
            <person name="Kasson M.T."/>
            <person name="De Fine Licht H.H."/>
            <person name="Stajich J.E."/>
        </authorList>
    </citation>
    <scope>NUCLEOTIDE SEQUENCE</scope>
    <source>
        <strain evidence="1">Berkeley</strain>
    </source>
</reference>
<evidence type="ECO:0000313" key="1">
    <source>
        <dbReference type="EMBL" id="KAJ9061751.1"/>
    </source>
</evidence>
<name>A0ACC2SHM2_9FUNG</name>
<organism evidence="1 2">
    <name type="scientific">Entomophthora muscae</name>
    <dbReference type="NCBI Taxonomy" id="34485"/>
    <lineage>
        <taxon>Eukaryota</taxon>
        <taxon>Fungi</taxon>
        <taxon>Fungi incertae sedis</taxon>
        <taxon>Zoopagomycota</taxon>
        <taxon>Entomophthoromycotina</taxon>
        <taxon>Entomophthoromycetes</taxon>
        <taxon>Entomophthorales</taxon>
        <taxon>Entomophthoraceae</taxon>
        <taxon>Entomophthora</taxon>
    </lineage>
</organism>
<proteinExistence type="predicted"/>
<evidence type="ECO:0000313" key="2">
    <source>
        <dbReference type="Proteomes" id="UP001165960"/>
    </source>
</evidence>
<dbReference type="Proteomes" id="UP001165960">
    <property type="component" value="Unassembled WGS sequence"/>
</dbReference>
<dbReference type="EMBL" id="QTSX02005044">
    <property type="protein sequence ID" value="KAJ9061751.1"/>
    <property type="molecule type" value="Genomic_DNA"/>
</dbReference>
<comment type="caution">
    <text evidence="1">The sequence shown here is derived from an EMBL/GenBank/DDBJ whole genome shotgun (WGS) entry which is preliminary data.</text>
</comment>
<protein>
    <submittedName>
        <fullName evidence="1">Uncharacterized protein</fullName>
    </submittedName>
</protein>
<accession>A0ACC2SHM2</accession>
<sequence>MGNSSHEISLPTPAKLGKRIIDVTPSASDIDPWGEPDKSITFSSSGLTDASVLSWPGEQLSQPKEIKNKNSDNGWVPNEITHDLYHGPGNPDDELIFTGDLTNKNSLGWGEALYSGPSADYEAEMMESRLQQRAHVYTNTHNTTTKTQPHRFQPKEFSWTECLEDQMIPFQAHDIPSIVETLVTRVPCNSSYETLFIPSNGILLLVRYAHSLQAPSLFDGLINLSIHTIHNIIKEKSHDVILLSFWLTNCTQLLYYLKKDHGLCIATIEQQVILPEIIYDAYSAIVHGTQEKLRKSLVTCMLDHDIIPGLDQVQFKDKKKTPTKGPTRPLSPRQMPYSPRTLITTLDSLNHVFRMYMVHQSIVQRIMSQIYLFLSSSLFNMVLEERHYCCRAKALQLRMNLSSLENWARTNIPLPGAALRHFSPLMQLLELLQCATQLRTVASFAETIKSWTSLTIAQGSFVLTNYFYEVDEPPINSAILSLTSASASRYPDAPMPELAQKLADASSPNRKPLKLTKQPRTNNIDAVLKNTSHMLAFGPPSQAEMALWWDDYVPFLTPDVRQLLCTNS</sequence>
<keyword evidence="2" id="KW-1185">Reference proteome</keyword>